<dbReference type="Proteomes" id="UP001162483">
    <property type="component" value="Unassembled WGS sequence"/>
</dbReference>
<gene>
    <name evidence="2" type="ORF">SPARVUS_LOCUS14067090</name>
</gene>
<accession>A0ABN9GFL6</accession>
<keyword evidence="3" id="KW-1185">Reference proteome</keyword>
<evidence type="ECO:0000313" key="2">
    <source>
        <dbReference type="EMBL" id="CAI9608233.1"/>
    </source>
</evidence>
<sequence>MSRKSRIQTLWASLPSKLHPP</sequence>
<proteinExistence type="predicted"/>
<dbReference type="EMBL" id="CATNWA010018575">
    <property type="protein sequence ID" value="CAI9608233.1"/>
    <property type="molecule type" value="Genomic_DNA"/>
</dbReference>
<name>A0ABN9GFL6_9NEOB</name>
<evidence type="ECO:0000313" key="3">
    <source>
        <dbReference type="Proteomes" id="UP001162483"/>
    </source>
</evidence>
<reference evidence="2" key="1">
    <citation type="submission" date="2023-05" db="EMBL/GenBank/DDBJ databases">
        <authorList>
            <person name="Stuckert A."/>
        </authorList>
    </citation>
    <scope>NUCLEOTIDE SEQUENCE</scope>
</reference>
<feature type="region of interest" description="Disordered" evidence="1">
    <location>
        <begin position="1"/>
        <end position="21"/>
    </location>
</feature>
<protein>
    <recommendedName>
        <fullName evidence="4">Cytochrome b</fullName>
    </recommendedName>
</protein>
<evidence type="ECO:0000256" key="1">
    <source>
        <dbReference type="SAM" id="MobiDB-lite"/>
    </source>
</evidence>
<evidence type="ECO:0008006" key="4">
    <source>
        <dbReference type="Google" id="ProtNLM"/>
    </source>
</evidence>
<comment type="caution">
    <text evidence="2">The sequence shown here is derived from an EMBL/GenBank/DDBJ whole genome shotgun (WGS) entry which is preliminary data.</text>
</comment>
<organism evidence="2 3">
    <name type="scientific">Staurois parvus</name>
    <dbReference type="NCBI Taxonomy" id="386267"/>
    <lineage>
        <taxon>Eukaryota</taxon>
        <taxon>Metazoa</taxon>
        <taxon>Chordata</taxon>
        <taxon>Craniata</taxon>
        <taxon>Vertebrata</taxon>
        <taxon>Euteleostomi</taxon>
        <taxon>Amphibia</taxon>
        <taxon>Batrachia</taxon>
        <taxon>Anura</taxon>
        <taxon>Neobatrachia</taxon>
        <taxon>Ranoidea</taxon>
        <taxon>Ranidae</taxon>
        <taxon>Staurois</taxon>
    </lineage>
</organism>